<dbReference type="InterPro" id="IPR000523">
    <property type="entry name" value="Mg_chelatse_chII-like_cat_dom"/>
</dbReference>
<dbReference type="NCBIfam" id="TIGR00368">
    <property type="entry name" value="YifB family Mg chelatase-like AAA ATPase"/>
    <property type="match status" value="1"/>
</dbReference>
<dbReference type="PRINTS" id="PR01657">
    <property type="entry name" value="MCMFAMILY"/>
</dbReference>
<dbReference type="InterPro" id="IPR014721">
    <property type="entry name" value="Ribsml_uS5_D2-typ_fold_subgr"/>
</dbReference>
<protein>
    <submittedName>
        <fullName evidence="5">YifB family Mg chelatase-like AAA ATPase</fullName>
    </submittedName>
</protein>
<dbReference type="EMBL" id="JBHSUS010000001">
    <property type="protein sequence ID" value="MFC6441621.1"/>
    <property type="molecule type" value="Genomic_DNA"/>
</dbReference>
<dbReference type="SMART" id="SM00382">
    <property type="entry name" value="AAA"/>
    <property type="match status" value="1"/>
</dbReference>
<sequence>MSLARVFSRASIGVNAPLIQIEVHLANGLPAFNIVGLPEASVREARERVRSALQNSGFDFPARRITVNMAPADLPKEGGRFDLAIAIGIISAGGLIPPDTLQNVELLGELSLNGELQGVSACLPFVIAAGKAGHKAIVPNANQAEAALIDNMDVVNAHSLIEVFHHLLGQQSLPVCQHDETSQQTLYPFDLADVIGQQAAKRALEIAAAGGHNLLMIGPPGTGKTMLAQRLVTLLPPMSDDEALASAAIRSVAGMQPDSVHWRQRPFRAPHHTSSAVALVGGGSNPRPGEISLAHHGVLFLDELPEFDRKVLDVLREPMESGTVSISRAARQAEFPAQFQLVAAMNPSPTGALDDGRSTGDQVLRYINRISGPFLDRIDMQLDVPRLPQGSLSNPNQQQSETSAQVRERVMAAHQRQLTRCGKCNAQLSTREIARYCPLLSDDQHFLEQAVEKLGLSVRSYHRIIKVARTIADLADDANIGRSHLAQALSYRALDRTLAQLTSTV</sequence>
<comment type="caution">
    <text evidence="5">The sequence shown here is derived from an EMBL/GenBank/DDBJ whole genome shotgun (WGS) entry which is preliminary data.</text>
</comment>
<gene>
    <name evidence="5" type="ORF">ACFP85_15820</name>
</gene>
<comment type="similarity">
    <text evidence="1">Belongs to the Mg-chelatase subunits D/I family. ComM subfamily.</text>
</comment>
<name>A0ABW1XP92_9ALTE</name>
<dbReference type="PANTHER" id="PTHR32039">
    <property type="entry name" value="MAGNESIUM-CHELATASE SUBUNIT CHLI"/>
    <property type="match status" value="1"/>
</dbReference>
<dbReference type="InterPro" id="IPR001208">
    <property type="entry name" value="MCM_dom"/>
</dbReference>
<keyword evidence="3" id="KW-0067">ATP-binding</keyword>
<dbReference type="PROSITE" id="PS50051">
    <property type="entry name" value="MCM_2"/>
    <property type="match status" value="1"/>
</dbReference>
<dbReference type="InterPro" id="IPR020568">
    <property type="entry name" value="Ribosomal_Su5_D2-typ_SF"/>
</dbReference>
<dbReference type="RefSeq" id="WP_131257620.1">
    <property type="nucleotide sequence ID" value="NZ_JBHSUS010000001.1"/>
</dbReference>
<dbReference type="Pfam" id="PF01078">
    <property type="entry name" value="Mg_chelatase"/>
    <property type="match status" value="1"/>
</dbReference>
<dbReference type="SUPFAM" id="SSF54211">
    <property type="entry name" value="Ribosomal protein S5 domain 2-like"/>
    <property type="match status" value="1"/>
</dbReference>
<dbReference type="Gene3D" id="3.30.230.10">
    <property type="match status" value="1"/>
</dbReference>
<dbReference type="NCBIfam" id="NF007365">
    <property type="entry name" value="PRK09862.1"/>
    <property type="match status" value="1"/>
</dbReference>
<reference evidence="6" key="1">
    <citation type="journal article" date="2019" name="Int. J. Syst. Evol. Microbiol.">
        <title>The Global Catalogue of Microorganisms (GCM) 10K type strain sequencing project: providing services to taxonomists for standard genome sequencing and annotation.</title>
        <authorList>
            <consortium name="The Broad Institute Genomics Platform"/>
            <consortium name="The Broad Institute Genome Sequencing Center for Infectious Disease"/>
            <person name="Wu L."/>
            <person name="Ma J."/>
        </authorList>
    </citation>
    <scope>NUCLEOTIDE SEQUENCE [LARGE SCALE GENOMIC DNA]</scope>
    <source>
        <strain evidence="6">CGMCC 1.16031</strain>
    </source>
</reference>
<dbReference type="Proteomes" id="UP001596364">
    <property type="component" value="Unassembled WGS sequence"/>
</dbReference>
<evidence type="ECO:0000259" key="4">
    <source>
        <dbReference type="PROSITE" id="PS50051"/>
    </source>
</evidence>
<dbReference type="SUPFAM" id="SSF52540">
    <property type="entry name" value="P-loop containing nucleoside triphosphate hydrolases"/>
    <property type="match status" value="1"/>
</dbReference>
<accession>A0ABW1XP92</accession>
<feature type="domain" description="MCM C-terminal AAA(+) ATPase" evidence="4">
    <location>
        <begin position="289"/>
        <end position="347"/>
    </location>
</feature>
<dbReference type="InterPro" id="IPR003593">
    <property type="entry name" value="AAA+_ATPase"/>
</dbReference>
<evidence type="ECO:0000313" key="5">
    <source>
        <dbReference type="EMBL" id="MFC6441621.1"/>
    </source>
</evidence>
<dbReference type="Pfam" id="PF13541">
    <property type="entry name" value="ChlI"/>
    <property type="match status" value="1"/>
</dbReference>
<dbReference type="InterPro" id="IPR027417">
    <property type="entry name" value="P-loop_NTPase"/>
</dbReference>
<organism evidence="5 6">
    <name type="scientific">Pseudobowmanella zhangzhouensis</name>
    <dbReference type="NCBI Taxonomy" id="1537679"/>
    <lineage>
        <taxon>Bacteria</taxon>
        <taxon>Pseudomonadati</taxon>
        <taxon>Pseudomonadota</taxon>
        <taxon>Gammaproteobacteria</taxon>
        <taxon>Alteromonadales</taxon>
        <taxon>Alteromonadaceae</taxon>
    </lineage>
</organism>
<dbReference type="InterPro" id="IPR004482">
    <property type="entry name" value="Mg_chelat-rel"/>
</dbReference>
<dbReference type="InterPro" id="IPR045006">
    <property type="entry name" value="CHLI-like"/>
</dbReference>
<evidence type="ECO:0000256" key="1">
    <source>
        <dbReference type="ARBA" id="ARBA00006354"/>
    </source>
</evidence>
<evidence type="ECO:0000256" key="2">
    <source>
        <dbReference type="ARBA" id="ARBA00022741"/>
    </source>
</evidence>
<dbReference type="Gene3D" id="3.40.50.300">
    <property type="entry name" value="P-loop containing nucleotide triphosphate hydrolases"/>
    <property type="match status" value="1"/>
</dbReference>
<keyword evidence="6" id="KW-1185">Reference proteome</keyword>
<dbReference type="Pfam" id="PF13335">
    <property type="entry name" value="Mg_chelatase_C"/>
    <property type="match status" value="1"/>
</dbReference>
<proteinExistence type="inferred from homology"/>
<dbReference type="PANTHER" id="PTHR32039:SF7">
    <property type="entry name" value="COMPETENCE PROTEIN COMM"/>
    <property type="match status" value="1"/>
</dbReference>
<evidence type="ECO:0000256" key="3">
    <source>
        <dbReference type="ARBA" id="ARBA00022840"/>
    </source>
</evidence>
<evidence type="ECO:0000313" key="6">
    <source>
        <dbReference type="Proteomes" id="UP001596364"/>
    </source>
</evidence>
<keyword evidence="2" id="KW-0547">Nucleotide-binding</keyword>
<dbReference type="InterPro" id="IPR025158">
    <property type="entry name" value="Mg_chelat-rel_C"/>
</dbReference>